<dbReference type="EnsemblMetazoa" id="G23202.1">
    <property type="protein sequence ID" value="G23202.1:cds"/>
    <property type="gene ID" value="G23202"/>
</dbReference>
<evidence type="ECO:0000256" key="1">
    <source>
        <dbReference type="SAM" id="MobiDB-lite"/>
    </source>
</evidence>
<evidence type="ECO:0000313" key="4">
    <source>
        <dbReference type="Proteomes" id="UP000005408"/>
    </source>
</evidence>
<protein>
    <submittedName>
        <fullName evidence="3">Uncharacterized protein</fullName>
    </submittedName>
</protein>
<keyword evidence="2" id="KW-0732">Signal</keyword>
<reference evidence="3" key="1">
    <citation type="submission" date="2022-08" db="UniProtKB">
        <authorList>
            <consortium name="EnsemblMetazoa"/>
        </authorList>
    </citation>
    <scope>IDENTIFICATION</scope>
    <source>
        <strain evidence="3">05x7-T-G4-1.051#20</strain>
    </source>
</reference>
<dbReference type="AlphaFoldDB" id="A0A8W8KBI2"/>
<proteinExistence type="predicted"/>
<evidence type="ECO:0000313" key="3">
    <source>
        <dbReference type="EnsemblMetazoa" id="G23202.1:cds"/>
    </source>
</evidence>
<keyword evidence="4" id="KW-1185">Reference proteome</keyword>
<evidence type="ECO:0000256" key="2">
    <source>
        <dbReference type="SAM" id="SignalP"/>
    </source>
</evidence>
<sequence length="145" mass="15268">MTMRAHLKFIVLLLLPQIIGMQGLVSDDEESMFDGSGSGSGSGCFEVTPVPGLCDCTVLYDCLETCSRSQCESTLGDCFTRFDGTGGCDGETNPTNISNKPPNGETKSTNTLNKPPNNLHDSAIVSQTSWFVVAVSALAALVGLL</sequence>
<accession>A0A8W8KBI2</accession>
<dbReference type="Proteomes" id="UP000005408">
    <property type="component" value="Unassembled WGS sequence"/>
</dbReference>
<feature type="compositionally biased region" description="Polar residues" evidence="1">
    <location>
        <begin position="92"/>
        <end position="115"/>
    </location>
</feature>
<name>A0A8W8KBI2_MAGGI</name>
<feature type="signal peptide" evidence="2">
    <location>
        <begin position="1"/>
        <end position="20"/>
    </location>
</feature>
<organism evidence="3 4">
    <name type="scientific">Magallana gigas</name>
    <name type="common">Pacific oyster</name>
    <name type="synonym">Crassostrea gigas</name>
    <dbReference type="NCBI Taxonomy" id="29159"/>
    <lineage>
        <taxon>Eukaryota</taxon>
        <taxon>Metazoa</taxon>
        <taxon>Spiralia</taxon>
        <taxon>Lophotrochozoa</taxon>
        <taxon>Mollusca</taxon>
        <taxon>Bivalvia</taxon>
        <taxon>Autobranchia</taxon>
        <taxon>Pteriomorphia</taxon>
        <taxon>Ostreida</taxon>
        <taxon>Ostreoidea</taxon>
        <taxon>Ostreidae</taxon>
        <taxon>Magallana</taxon>
    </lineage>
</organism>
<feature type="region of interest" description="Disordered" evidence="1">
    <location>
        <begin position="90"/>
        <end position="115"/>
    </location>
</feature>
<feature type="chain" id="PRO_5036454961" evidence="2">
    <location>
        <begin position="21"/>
        <end position="145"/>
    </location>
</feature>